<gene>
    <name evidence="1" type="ORF">S01H1_10548</name>
</gene>
<sequence>LIKRPKTLTKRKYLEIENILKEIARKTNLTLAKLDLYLWYMETGKILK</sequence>
<dbReference type="Gene3D" id="1.10.1670.10">
    <property type="entry name" value="Helix-hairpin-Helix base-excision DNA repair enzymes (C-terminal)"/>
    <property type="match status" value="1"/>
</dbReference>
<evidence type="ECO:0000313" key="1">
    <source>
        <dbReference type="EMBL" id="GAF72528.1"/>
    </source>
</evidence>
<accession>X0RUR9</accession>
<proteinExistence type="predicted"/>
<reference evidence="1" key="1">
    <citation type="journal article" date="2014" name="Front. Microbiol.">
        <title>High frequency of phylogenetically diverse reductive dehalogenase-homologous genes in deep subseafloor sedimentary metagenomes.</title>
        <authorList>
            <person name="Kawai M."/>
            <person name="Futagami T."/>
            <person name="Toyoda A."/>
            <person name="Takaki Y."/>
            <person name="Nishi S."/>
            <person name="Hori S."/>
            <person name="Arai W."/>
            <person name="Tsubouchi T."/>
            <person name="Morono Y."/>
            <person name="Uchiyama I."/>
            <person name="Ito T."/>
            <person name="Fujiyama A."/>
            <person name="Inagaki F."/>
            <person name="Takami H."/>
        </authorList>
    </citation>
    <scope>NUCLEOTIDE SEQUENCE</scope>
    <source>
        <strain evidence="1">Expedition CK06-06</strain>
    </source>
</reference>
<dbReference type="InterPro" id="IPR023170">
    <property type="entry name" value="HhH_base_excis_C"/>
</dbReference>
<feature type="non-terminal residue" evidence="1">
    <location>
        <position position="1"/>
    </location>
</feature>
<dbReference type="EMBL" id="BARS01005382">
    <property type="protein sequence ID" value="GAF72528.1"/>
    <property type="molecule type" value="Genomic_DNA"/>
</dbReference>
<comment type="caution">
    <text evidence="1">The sequence shown here is derived from an EMBL/GenBank/DDBJ whole genome shotgun (WGS) entry which is preliminary data.</text>
</comment>
<organism evidence="1">
    <name type="scientific">marine sediment metagenome</name>
    <dbReference type="NCBI Taxonomy" id="412755"/>
    <lineage>
        <taxon>unclassified sequences</taxon>
        <taxon>metagenomes</taxon>
        <taxon>ecological metagenomes</taxon>
    </lineage>
</organism>
<dbReference type="AlphaFoldDB" id="X0RUR9"/>
<name>X0RUR9_9ZZZZ</name>
<protein>
    <submittedName>
        <fullName evidence="1">Uncharacterized protein</fullName>
    </submittedName>
</protein>